<protein>
    <submittedName>
        <fullName evidence="1">Uncharacterized protein</fullName>
    </submittedName>
</protein>
<organism evidence="1 2">
    <name type="scientific">Pseudoalteromonas agarivorans DSM 14585</name>
    <dbReference type="NCBI Taxonomy" id="1312369"/>
    <lineage>
        <taxon>Bacteria</taxon>
        <taxon>Pseudomonadati</taxon>
        <taxon>Pseudomonadota</taxon>
        <taxon>Gammaproteobacteria</taxon>
        <taxon>Alteromonadales</taxon>
        <taxon>Pseudoalteromonadaceae</taxon>
        <taxon>Pseudoalteromonas</taxon>
    </lineage>
</organism>
<dbReference type="EMBL" id="CP011011">
    <property type="protein sequence ID" value="ATC81089.1"/>
    <property type="molecule type" value="Genomic_DNA"/>
</dbReference>
<sequence length="38" mass="4244">MREQASRLLITSTVLIANAVLNIYSCLPLLLKRSEQGK</sequence>
<reference evidence="1" key="1">
    <citation type="submission" date="2015-03" db="EMBL/GenBank/DDBJ databases">
        <authorList>
            <person name="Xie B.-B."/>
            <person name="Rong J.-C."/>
            <person name="Qin Q.-L."/>
            <person name="Zhang Y.-Z."/>
        </authorList>
    </citation>
    <scope>NUCLEOTIDE SEQUENCE</scope>
    <source>
        <strain evidence="1">DSM 14585</strain>
    </source>
</reference>
<proteinExistence type="predicted"/>
<name>A0ACA8DSW2_9GAMM</name>
<gene>
    <name evidence="1" type="ORF">PAGA_a0543</name>
</gene>
<dbReference type="Proteomes" id="UP000217277">
    <property type="component" value="Chromosome I"/>
</dbReference>
<accession>A0ACA8DSW2</accession>
<evidence type="ECO:0000313" key="1">
    <source>
        <dbReference type="EMBL" id="ATC81089.1"/>
    </source>
</evidence>
<keyword evidence="2" id="KW-1185">Reference proteome</keyword>
<evidence type="ECO:0000313" key="2">
    <source>
        <dbReference type="Proteomes" id="UP000217277"/>
    </source>
</evidence>